<dbReference type="Gene3D" id="3.40.50.300">
    <property type="entry name" value="P-loop containing nucleotide triphosphate hydrolases"/>
    <property type="match status" value="2"/>
</dbReference>
<accession>A0A3P5WC74</accession>
<keyword evidence="2" id="KW-0547">Nucleotide-binding</keyword>
<proteinExistence type="inferred from homology"/>
<sequence>MMNLAEYRRTASRLADYLPWVALVGDGIILNKDGSFQRTAKFRGPDLDSAVAAELVAVAGRLNNAFRRLGSGWAIFVEAQRSEAATYPESRFPDPASALVDAERKADFEEEGSHFVSGYYLTFLWLPPAEDAARSESWLYEGRETSGVNPWELARAFADRTDRVLALLDGFMPECRWFDDGETLTYLHSTISTKRHRVAVPETPIYLDALLADQPLAGGLEPRLGNHHLRVLTITGFPGTTTPGLLDEMNRLAFPYRWSTRAILMDKTDATRLLTKIRRQWFAKRKSIAAILKEVMTNEQSALVDTDAANKAADADMALQELGADVASVAYVTATVTVWDEDTRRADEKLRLVEKIIQSRNFSVMVETVNAVDAWLGSLPGHAYANVRQPPISTLNLAHMIPLSAVWAGERRDDHFGAPPLLYGRTEGSTPFRLSLHVGDVGHTLVVGPTGAGKSVLLALMALQFRRYPRSQVFAFDFGGSIRAAVLAMGGDWHDLGGELTDASETSVSLQPLARIHETAERAWAADWIVAILRRENVQITPDVKEHIWTALTSLASAPVDERTITGLAVLLQSNDLKQALRAYCVGGPYGRLLDAESEHLGSADVQAFEIEGLVGTGAAPAVLSYLFHRIGDRLDGRPTLLIIDEGWLALDDDAFAEQLREWLKTLRKKNASVIFATQSLSDIDNSAIAPAIIESCPTRLLLPNERAIEPQITSIYRRFGLNDRQIEILARATPKRDYYCQSRRGNRLFELGLSEVGLTLCAASSKSDQALIGDIHAEHGRDGFLAAWLKARGVEWAAELIPDLSNLAIDNEDLSPLILVDDEFEFTLEEEEITP</sequence>
<dbReference type="InterPro" id="IPR027417">
    <property type="entry name" value="P-loop_NTPase"/>
</dbReference>
<dbReference type="NCBIfam" id="NF010447">
    <property type="entry name" value="PRK13873.1"/>
    <property type="match status" value="1"/>
</dbReference>
<dbReference type="Pfam" id="PF03135">
    <property type="entry name" value="CagE_TrbE_VirB"/>
    <property type="match status" value="1"/>
</dbReference>
<dbReference type="SMART" id="SM00382">
    <property type="entry name" value="AAA"/>
    <property type="match status" value="1"/>
</dbReference>
<dbReference type="PANTHER" id="PTHR30121">
    <property type="entry name" value="UNCHARACTERIZED PROTEIN YJGR-RELATED"/>
    <property type="match status" value="1"/>
</dbReference>
<dbReference type="InterPro" id="IPR051162">
    <property type="entry name" value="T4SS_component"/>
</dbReference>
<keyword evidence="3" id="KW-0067">ATP-binding</keyword>
<evidence type="ECO:0000256" key="2">
    <source>
        <dbReference type="ARBA" id="ARBA00022741"/>
    </source>
</evidence>
<name>A0A3P5WC74_9RHOB</name>
<keyword evidence="6" id="KW-1185">Reference proteome</keyword>
<dbReference type="Pfam" id="PF19044">
    <property type="entry name" value="P-loop_TraG"/>
    <property type="match status" value="1"/>
</dbReference>
<protein>
    <submittedName>
        <fullName evidence="5">Type IV secretion system protein virB4</fullName>
    </submittedName>
</protein>
<comment type="similarity">
    <text evidence="1">Belongs to the TrbE/VirB4 family.</text>
</comment>
<dbReference type="AlphaFoldDB" id="A0A3P5WC74"/>
<dbReference type="InterPro" id="IPR043964">
    <property type="entry name" value="P-loop_TraG"/>
</dbReference>
<evidence type="ECO:0000313" key="6">
    <source>
        <dbReference type="Proteomes" id="UP000277498"/>
    </source>
</evidence>
<evidence type="ECO:0000256" key="1">
    <source>
        <dbReference type="ARBA" id="ARBA00006512"/>
    </source>
</evidence>
<dbReference type="SUPFAM" id="SSF52540">
    <property type="entry name" value="P-loop containing nucleoside triphosphate hydrolases"/>
    <property type="match status" value="1"/>
</dbReference>
<evidence type="ECO:0000313" key="5">
    <source>
        <dbReference type="EMBL" id="VDC19276.1"/>
    </source>
</evidence>
<dbReference type="Proteomes" id="UP000277498">
    <property type="component" value="Unassembled WGS sequence"/>
</dbReference>
<evidence type="ECO:0000259" key="4">
    <source>
        <dbReference type="SMART" id="SM00382"/>
    </source>
</evidence>
<dbReference type="InterPro" id="IPR018145">
    <property type="entry name" value="CagE_TrbE_VirB_cntrl_dom"/>
</dbReference>
<reference evidence="5 6" key="1">
    <citation type="submission" date="2018-11" db="EMBL/GenBank/DDBJ databases">
        <authorList>
            <person name="Criscuolo A."/>
        </authorList>
    </citation>
    <scope>NUCLEOTIDE SEQUENCE [LARGE SCALE GENOMIC DNA]</scope>
    <source>
        <strain evidence="5">ACIP111625</strain>
    </source>
</reference>
<evidence type="ECO:0000256" key="3">
    <source>
        <dbReference type="ARBA" id="ARBA00022840"/>
    </source>
</evidence>
<dbReference type="EMBL" id="UXAW01000029">
    <property type="protein sequence ID" value="VDC19276.1"/>
    <property type="molecule type" value="Genomic_DNA"/>
</dbReference>
<dbReference type="RefSeq" id="WP_094463116.1">
    <property type="nucleotide sequence ID" value="NZ_UXAW01000029.1"/>
</dbReference>
<dbReference type="OrthoDB" id="9816422at2"/>
<feature type="domain" description="AAA+ ATPase" evidence="4">
    <location>
        <begin position="440"/>
        <end position="705"/>
    </location>
</feature>
<gene>
    <name evidence="5" type="primary">virB4_1</name>
    <name evidence="5" type="ORF">XINFAN_00171</name>
</gene>
<organism evidence="5 6">
    <name type="scientific">Pseudogemmobacter humi</name>
    <dbReference type="NCBI Taxonomy" id="2483812"/>
    <lineage>
        <taxon>Bacteria</taxon>
        <taxon>Pseudomonadati</taxon>
        <taxon>Pseudomonadota</taxon>
        <taxon>Alphaproteobacteria</taxon>
        <taxon>Rhodobacterales</taxon>
        <taxon>Paracoccaceae</taxon>
        <taxon>Pseudogemmobacter</taxon>
    </lineage>
</organism>
<dbReference type="PANTHER" id="PTHR30121:SF12">
    <property type="entry name" value="TYPE IV SECRETION SYSTEM PROTEIN CAGE"/>
    <property type="match status" value="1"/>
</dbReference>
<dbReference type="GO" id="GO:0005524">
    <property type="term" value="F:ATP binding"/>
    <property type="evidence" value="ECO:0007669"/>
    <property type="project" value="UniProtKB-KW"/>
</dbReference>
<dbReference type="CDD" id="cd01127">
    <property type="entry name" value="TrwB_TraG_TraD_VirD4"/>
    <property type="match status" value="1"/>
</dbReference>
<dbReference type="InterPro" id="IPR003593">
    <property type="entry name" value="AAA+_ATPase"/>
</dbReference>